<dbReference type="STRING" id="126957.T1J3Q9"/>
<feature type="chain" id="PRO_5004590167" description="LRRCT domain-containing protein" evidence="6">
    <location>
        <begin position="18"/>
        <end position="1309"/>
    </location>
</feature>
<accession>T1J3Q9</accession>
<dbReference type="SMART" id="SM00082">
    <property type="entry name" value="LRRCT"/>
    <property type="match status" value="1"/>
</dbReference>
<dbReference type="PRINTS" id="PR00019">
    <property type="entry name" value="LEURICHRPT"/>
</dbReference>
<dbReference type="SMART" id="SM00369">
    <property type="entry name" value="LRR_TYP"/>
    <property type="match status" value="31"/>
</dbReference>
<keyword evidence="5" id="KW-0472">Membrane</keyword>
<keyword evidence="5" id="KW-1133">Transmembrane helix</keyword>
<keyword evidence="2 6" id="KW-0732">Signal</keyword>
<dbReference type="Pfam" id="PF13855">
    <property type="entry name" value="LRR_8"/>
    <property type="match status" value="6"/>
</dbReference>
<feature type="compositionally biased region" description="Low complexity" evidence="4">
    <location>
        <begin position="1159"/>
        <end position="1174"/>
    </location>
</feature>
<dbReference type="OMA" id="VSEMAFH"/>
<dbReference type="InterPro" id="IPR050333">
    <property type="entry name" value="SLRP"/>
</dbReference>
<dbReference type="PROSITE" id="PS51450">
    <property type="entry name" value="LRR"/>
    <property type="match status" value="14"/>
</dbReference>
<dbReference type="SMART" id="SM00365">
    <property type="entry name" value="LRR_SD22"/>
    <property type="match status" value="19"/>
</dbReference>
<dbReference type="InterPro" id="IPR003591">
    <property type="entry name" value="Leu-rich_rpt_typical-subtyp"/>
</dbReference>
<keyword evidence="9" id="KW-1185">Reference proteome</keyword>
<dbReference type="Pfam" id="PF00560">
    <property type="entry name" value="LRR_1"/>
    <property type="match status" value="1"/>
</dbReference>
<dbReference type="Proteomes" id="UP000014500">
    <property type="component" value="Unassembled WGS sequence"/>
</dbReference>
<dbReference type="PANTHER" id="PTHR45712">
    <property type="entry name" value="AGAP008170-PA"/>
    <property type="match status" value="1"/>
</dbReference>
<dbReference type="SMART" id="SM00364">
    <property type="entry name" value="LRR_BAC"/>
    <property type="match status" value="8"/>
</dbReference>
<dbReference type="FunFam" id="3.80.10.10:FF:001164">
    <property type="entry name" value="GH01279p"/>
    <property type="match status" value="3"/>
</dbReference>
<name>T1J3Q9_STRMM</name>
<dbReference type="EMBL" id="JH431830">
    <property type="status" value="NOT_ANNOTATED_CDS"/>
    <property type="molecule type" value="Genomic_DNA"/>
</dbReference>
<feature type="domain" description="LRRCT" evidence="7">
    <location>
        <begin position="1104"/>
        <end position="1157"/>
    </location>
</feature>
<proteinExistence type="predicted"/>
<dbReference type="GO" id="GO:0005615">
    <property type="term" value="C:extracellular space"/>
    <property type="evidence" value="ECO:0007669"/>
    <property type="project" value="TreeGrafter"/>
</dbReference>
<dbReference type="InterPro" id="IPR001611">
    <property type="entry name" value="Leu-rich_rpt"/>
</dbReference>
<dbReference type="InterPro" id="IPR032675">
    <property type="entry name" value="LRR_dom_sf"/>
</dbReference>
<dbReference type="PhylomeDB" id="T1J3Q9"/>
<organism evidence="8 9">
    <name type="scientific">Strigamia maritima</name>
    <name type="common">European centipede</name>
    <name type="synonym">Geophilus maritimus</name>
    <dbReference type="NCBI Taxonomy" id="126957"/>
    <lineage>
        <taxon>Eukaryota</taxon>
        <taxon>Metazoa</taxon>
        <taxon>Ecdysozoa</taxon>
        <taxon>Arthropoda</taxon>
        <taxon>Myriapoda</taxon>
        <taxon>Chilopoda</taxon>
        <taxon>Pleurostigmophora</taxon>
        <taxon>Geophilomorpha</taxon>
        <taxon>Linotaeniidae</taxon>
        <taxon>Strigamia</taxon>
    </lineage>
</organism>
<evidence type="ECO:0000313" key="8">
    <source>
        <dbReference type="EnsemblMetazoa" id="SMAR008229-PA"/>
    </source>
</evidence>
<dbReference type="eggNOG" id="KOG0619">
    <property type="taxonomic scope" value="Eukaryota"/>
</dbReference>
<dbReference type="PANTHER" id="PTHR45712:SF22">
    <property type="entry name" value="INSULIN-LIKE GROWTH FACTOR-BINDING PROTEIN COMPLEX ACID LABILE SUBUNIT"/>
    <property type="match status" value="1"/>
</dbReference>
<reference evidence="8" key="2">
    <citation type="submission" date="2015-02" db="UniProtKB">
        <authorList>
            <consortium name="EnsemblMetazoa"/>
        </authorList>
    </citation>
    <scope>IDENTIFICATION</scope>
</reference>
<feature type="compositionally biased region" description="Polar residues" evidence="4">
    <location>
        <begin position="1186"/>
        <end position="1201"/>
    </location>
</feature>
<evidence type="ECO:0000256" key="3">
    <source>
        <dbReference type="ARBA" id="ARBA00022737"/>
    </source>
</evidence>
<sequence>MLVRVALLVALLVLLSAQSSRSSTRSSSCAILFNSSDFPCQCLVESNVSLHVNCDDIVFRGEVPVLPYRLPLVSFSQKRVGYQSLGTQLFTASQVPLQILDFSQNHLLRLTEKVFEGLEDTLVDLRLDHNLLGDQLNPIFSTNELSRLRQLRFLDLAGNQIKGLEDNIFQGNNILQQLNLENNQLQNVPTTSLRLLSSLQELNLQGNRITFIPSGSFEKLHNLNVLNLSSNFIRSINQTAFGGLNRLETLLLANNHISQIDYDQSLSDLDSLQLLDLSNNLLTQIPTLSTAANLSLLLLASNRIRSIQPDSLLHLTTLNFVDLSRNHLLDISSASATFGRLVNLQEIHLDVNLVRKVDENTFDGLDNLQVLSLDDNMLLAVPTSGLSNLKSLRVLTINHNRISAISAGILRGINSLEELSVRNNLIRQIPDATFSQFSALQVLDLNGNQLSRVDVNAFIGVDQQLVYLDLGSNELQQFDAMPFPALEILILGRNRLSVIRRDTFHKMPNLYDLDLGSNQIESIHEASFANLRRLQTLQLQNNGLLALARGLFEHLDELKVLNLSGNRLKIIEGDCFRQLDKLEILDLSRNNISAMRKNAFSSVTSLKHLDLSDNKMVTFKGDIFAEPTSLATLDLSRNLISYLYPDSLSVHPHLETLSLARNKLSFFPAGIIQQLKRLLAVDLRSNQLESVQDVDFSGLALLRRLDLSDNSVEQMSETAFHNSSQLQFLDLSRNRLTGLSPRQFLGIHRLNLDLSANQLSRLPDNIFNRAHVSHLESIDLSRNRFVEPPLTALQKQYFFLEKLNLAHNQIEQIPPNANILVNIKSLDLSHNPLAPESIRNILTVPKTLRYLNMAATNVVKIPTLEMPFLQRLNLSLNRIQRITPDAFQRTTHLRTLDLSNNRISQLPEPDAWRKIDHLRHLDLSHNPIRSLSSGDFQSLDKLRVLKLDDLSQLFRFEDDSLKDLTQLEVLHMSNYTDMRFLDVKGILQHVPPLRELSLEIKSGSLTDQAHSVYSSRLRRLRVTGRSLHTVATNAMAGIVAPDIRVTIDGTNVSTLLPSVFFSLPMSSKIAVDVPNNQIGYLTPQLINFMDERKNSFRLNGLSSNPLKCDCNARPFRVWMAQRIRLGDASLSELTCSQPQNLKNTPLVQIEAQDLTCDQPSTSTTTTTTKTPPTSERSTDPPDQVIFESNATPNPDSNANKSSSLNTMDSLIIGVIVGVVTFVCIVIVIVCVVKLRRVQQTQRFLTTPVSFEGQCTCMKNHPPMGMTNYPSSHTLSLGGPSAKIQTLSRNGFYSNAPYYVTYPESEYGHR</sequence>
<keyword evidence="5" id="KW-0812">Transmembrane</keyword>
<feature type="transmembrane region" description="Helical" evidence="5">
    <location>
        <begin position="1210"/>
        <end position="1232"/>
    </location>
</feature>
<dbReference type="SUPFAM" id="SSF52058">
    <property type="entry name" value="L domain-like"/>
    <property type="match status" value="3"/>
</dbReference>
<evidence type="ECO:0000256" key="1">
    <source>
        <dbReference type="ARBA" id="ARBA00022614"/>
    </source>
</evidence>
<dbReference type="InterPro" id="IPR000483">
    <property type="entry name" value="Cys-rich_flank_reg_C"/>
</dbReference>
<evidence type="ECO:0000259" key="7">
    <source>
        <dbReference type="SMART" id="SM00082"/>
    </source>
</evidence>
<evidence type="ECO:0000256" key="6">
    <source>
        <dbReference type="SAM" id="SignalP"/>
    </source>
</evidence>
<keyword evidence="1" id="KW-0433">Leucine-rich repeat</keyword>
<reference evidence="9" key="1">
    <citation type="submission" date="2011-05" db="EMBL/GenBank/DDBJ databases">
        <authorList>
            <person name="Richards S.R."/>
            <person name="Qu J."/>
            <person name="Jiang H."/>
            <person name="Jhangiani S.N."/>
            <person name="Agravi P."/>
            <person name="Goodspeed R."/>
            <person name="Gross S."/>
            <person name="Mandapat C."/>
            <person name="Jackson L."/>
            <person name="Mathew T."/>
            <person name="Pu L."/>
            <person name="Thornton R."/>
            <person name="Saada N."/>
            <person name="Wilczek-Boney K.B."/>
            <person name="Lee S."/>
            <person name="Kovar C."/>
            <person name="Wu Y."/>
            <person name="Scherer S.E."/>
            <person name="Worley K.C."/>
            <person name="Muzny D.M."/>
            <person name="Gibbs R."/>
        </authorList>
    </citation>
    <scope>NUCLEOTIDE SEQUENCE</scope>
    <source>
        <strain evidence="9">Brora</strain>
    </source>
</reference>
<feature type="region of interest" description="Disordered" evidence="4">
    <location>
        <begin position="1157"/>
        <end position="1201"/>
    </location>
</feature>
<evidence type="ECO:0000256" key="5">
    <source>
        <dbReference type="SAM" id="Phobius"/>
    </source>
</evidence>
<evidence type="ECO:0000256" key="4">
    <source>
        <dbReference type="SAM" id="MobiDB-lite"/>
    </source>
</evidence>
<protein>
    <recommendedName>
        <fullName evidence="7">LRRCT domain-containing protein</fullName>
    </recommendedName>
</protein>
<keyword evidence="3" id="KW-0677">Repeat</keyword>
<evidence type="ECO:0000313" key="9">
    <source>
        <dbReference type="Proteomes" id="UP000014500"/>
    </source>
</evidence>
<dbReference type="HOGENOM" id="CLU_006227_0_0_1"/>
<dbReference type="SUPFAM" id="SSF52047">
    <property type="entry name" value="RNI-like"/>
    <property type="match status" value="1"/>
</dbReference>
<dbReference type="Gene3D" id="3.80.10.10">
    <property type="entry name" value="Ribonuclease Inhibitor"/>
    <property type="match status" value="8"/>
</dbReference>
<feature type="signal peptide" evidence="6">
    <location>
        <begin position="1"/>
        <end position="17"/>
    </location>
</feature>
<evidence type="ECO:0000256" key="2">
    <source>
        <dbReference type="ARBA" id="ARBA00022729"/>
    </source>
</evidence>
<dbReference type="EnsemblMetazoa" id="SMAR008229-RA">
    <property type="protein sequence ID" value="SMAR008229-PA"/>
    <property type="gene ID" value="SMAR008229"/>
</dbReference>